<protein>
    <submittedName>
        <fullName evidence="1">Uncharacterized protein</fullName>
    </submittedName>
</protein>
<evidence type="ECO:0000313" key="2">
    <source>
        <dbReference type="Proteomes" id="UP000295797"/>
    </source>
</evidence>
<dbReference type="EMBL" id="CP038438">
    <property type="protein sequence ID" value="QBX39972.1"/>
    <property type="molecule type" value="Genomic_DNA"/>
</dbReference>
<proteinExistence type="predicted"/>
<dbReference type="AlphaFoldDB" id="A0AAP9CH63"/>
<organism evidence="1 2">
    <name type="scientific">Pseudomonas fluorescens</name>
    <dbReference type="NCBI Taxonomy" id="294"/>
    <lineage>
        <taxon>Bacteria</taxon>
        <taxon>Pseudomonadati</taxon>
        <taxon>Pseudomonadota</taxon>
        <taxon>Gammaproteobacteria</taxon>
        <taxon>Pseudomonadales</taxon>
        <taxon>Pseudomonadaceae</taxon>
        <taxon>Pseudomonas</taxon>
    </lineage>
</organism>
<dbReference type="Proteomes" id="UP000295797">
    <property type="component" value="Chromosome"/>
</dbReference>
<reference evidence="1 2" key="1">
    <citation type="submission" date="2019-03" db="EMBL/GenBank/DDBJ databases">
        <title>Complete genome sequence of the plant growth promoting strain Pseudomonas fluorescens LBUM677.</title>
        <authorList>
            <person name="Novinscak A."/>
            <person name="Joly D."/>
            <person name="Filion M."/>
        </authorList>
    </citation>
    <scope>NUCLEOTIDE SEQUENCE [LARGE SCALE GENOMIC DNA]</scope>
    <source>
        <strain evidence="1 2">LBUM677</strain>
    </source>
</reference>
<sequence length="67" mass="7257">MIMPLRIAGKNSFYSAFKSVFASKLAPTLDLCRSQIQCGSELAREGAICNTKNLADTLSSLIDGLYL</sequence>
<evidence type="ECO:0000313" key="1">
    <source>
        <dbReference type="EMBL" id="QBX39972.1"/>
    </source>
</evidence>
<name>A0AAP9CH63_PSEFL</name>
<gene>
    <name evidence="1" type="ORF">E4T63_04990</name>
</gene>
<accession>A0AAP9CH63</accession>